<dbReference type="RefSeq" id="WP_344908970.1">
    <property type="nucleotide sequence ID" value="NZ_BAAAYO010000006.1"/>
</dbReference>
<organism evidence="2 3">
    <name type="scientific">Paenibacillus hodogayensis</name>
    <dbReference type="NCBI Taxonomy" id="279208"/>
    <lineage>
        <taxon>Bacteria</taxon>
        <taxon>Bacillati</taxon>
        <taxon>Bacillota</taxon>
        <taxon>Bacilli</taxon>
        <taxon>Bacillales</taxon>
        <taxon>Paenibacillaceae</taxon>
        <taxon>Paenibacillus</taxon>
    </lineage>
</organism>
<protein>
    <submittedName>
        <fullName evidence="2">Uncharacterized protein</fullName>
    </submittedName>
</protein>
<evidence type="ECO:0000256" key="1">
    <source>
        <dbReference type="SAM" id="MobiDB-lite"/>
    </source>
</evidence>
<evidence type="ECO:0000313" key="3">
    <source>
        <dbReference type="Proteomes" id="UP001589619"/>
    </source>
</evidence>
<evidence type="ECO:0000313" key="2">
    <source>
        <dbReference type="EMBL" id="MFB9755296.1"/>
    </source>
</evidence>
<comment type="caution">
    <text evidence="2">The sequence shown here is derived from an EMBL/GenBank/DDBJ whole genome shotgun (WGS) entry which is preliminary data.</text>
</comment>
<accession>A0ABV5W409</accession>
<sequence length="60" mass="6958">MYSGLRLNKRSRNDYQKDEENKDNARTRPQPAASAAEAAAESTNIRHFVTYLLFNYNHIV</sequence>
<name>A0ABV5W409_9BACL</name>
<dbReference type="EMBL" id="JBHMAG010000018">
    <property type="protein sequence ID" value="MFB9755296.1"/>
    <property type="molecule type" value="Genomic_DNA"/>
</dbReference>
<proteinExistence type="predicted"/>
<keyword evidence="3" id="KW-1185">Reference proteome</keyword>
<reference evidence="2 3" key="1">
    <citation type="submission" date="2024-09" db="EMBL/GenBank/DDBJ databases">
        <authorList>
            <person name="Sun Q."/>
            <person name="Mori K."/>
        </authorList>
    </citation>
    <scope>NUCLEOTIDE SEQUENCE [LARGE SCALE GENOMIC DNA]</scope>
    <source>
        <strain evidence="2 3">JCM 12520</strain>
    </source>
</reference>
<feature type="compositionally biased region" description="Basic and acidic residues" evidence="1">
    <location>
        <begin position="11"/>
        <end position="26"/>
    </location>
</feature>
<dbReference type="Proteomes" id="UP001589619">
    <property type="component" value="Unassembled WGS sequence"/>
</dbReference>
<feature type="region of interest" description="Disordered" evidence="1">
    <location>
        <begin position="1"/>
        <end position="38"/>
    </location>
</feature>
<gene>
    <name evidence="2" type="ORF">ACFFNY_27290</name>
</gene>